<evidence type="ECO:0000256" key="1">
    <source>
        <dbReference type="SAM" id="MobiDB-lite"/>
    </source>
</evidence>
<dbReference type="Pfam" id="PF06985">
    <property type="entry name" value="HET"/>
    <property type="match status" value="1"/>
</dbReference>
<dbReference type="PANTHER" id="PTHR33112:SF16">
    <property type="entry name" value="HETEROKARYON INCOMPATIBILITY DOMAIN-CONTAINING PROTEIN"/>
    <property type="match status" value="1"/>
</dbReference>
<reference evidence="3" key="2">
    <citation type="submission" date="2010-10" db="EMBL/GenBank/DDBJ databases">
        <authorList>
            <person name="Hall C.R."/>
            <person name="Kowbel D."/>
            <person name="Welch J."/>
            <person name="Glass N.L."/>
        </authorList>
    </citation>
    <scope>NUCLEOTIDE SEQUENCE</scope>
    <source>
        <strain evidence="3">W784</strain>
    </source>
</reference>
<dbReference type="AlphaFoldDB" id="R4H5A3"/>
<gene>
    <name evidence="3" type="primary">pin-c</name>
</gene>
<evidence type="ECO:0000313" key="3">
    <source>
        <dbReference type="EMBL" id="ADT63874.1"/>
    </source>
</evidence>
<feature type="domain" description="Heterokaryon incompatibility" evidence="2">
    <location>
        <begin position="339"/>
        <end position="512"/>
    </location>
</feature>
<reference evidence="3" key="1">
    <citation type="journal article" date="2010" name="PLoS ONE">
        <title>Evolution and diversity of a fungal self/nonself recognition locus.</title>
        <authorList>
            <person name="Hall C."/>
            <person name="Welch J."/>
            <person name="Kowbel D.J."/>
            <person name="Glass N.L."/>
        </authorList>
    </citation>
    <scope>NUCLEOTIDE SEQUENCE</scope>
    <source>
        <strain evidence="3">W784</strain>
    </source>
</reference>
<feature type="region of interest" description="Disordered" evidence="1">
    <location>
        <begin position="111"/>
        <end position="145"/>
    </location>
</feature>
<feature type="compositionally biased region" description="Gly residues" evidence="1">
    <location>
        <begin position="119"/>
        <end position="133"/>
    </location>
</feature>
<proteinExistence type="predicted"/>
<feature type="compositionally biased region" description="Basic and acidic residues" evidence="1">
    <location>
        <begin position="134"/>
        <end position="145"/>
    </location>
</feature>
<protein>
    <submittedName>
        <fullName evidence="3">HET domain protein pin-c1</fullName>
    </submittedName>
</protein>
<organism evidence="3">
    <name type="scientific">Neurospora discreta</name>
    <dbReference type="NCBI Taxonomy" id="29879"/>
    <lineage>
        <taxon>Eukaryota</taxon>
        <taxon>Fungi</taxon>
        <taxon>Dikarya</taxon>
        <taxon>Ascomycota</taxon>
        <taxon>Pezizomycotina</taxon>
        <taxon>Sordariomycetes</taxon>
        <taxon>Sordariomycetidae</taxon>
        <taxon>Sordariales</taxon>
        <taxon>Sordariaceae</taxon>
        <taxon>Neurospora</taxon>
    </lineage>
</organism>
<feature type="region of interest" description="Disordered" evidence="1">
    <location>
        <begin position="62"/>
        <end position="94"/>
    </location>
</feature>
<dbReference type="EMBL" id="HQ396384">
    <property type="protein sequence ID" value="ADT63874.1"/>
    <property type="molecule type" value="Genomic_DNA"/>
</dbReference>
<dbReference type="PANTHER" id="PTHR33112">
    <property type="entry name" value="DOMAIN PROTEIN, PUTATIVE-RELATED"/>
    <property type="match status" value="1"/>
</dbReference>
<accession>R4H5A3</accession>
<dbReference type="InterPro" id="IPR010730">
    <property type="entry name" value="HET"/>
</dbReference>
<evidence type="ECO:0000259" key="2">
    <source>
        <dbReference type="Pfam" id="PF06985"/>
    </source>
</evidence>
<sequence>MTPRLCAYCSHFPYWLASLPWPTTKSESESDWRWHQDPVITLGSWRWMQAQATLVQAEMTAEAEARKEAGEEIGGEVATQGEEVAGTGRNQTDHLPQYQETNHMKRFKEANQENDGNGSSEGGGEGQGGGGGGERGKEEEHRQENKMGGGCHLCLMITKFTDRGSRLKDDYRAYYLPPVMNPRTDERVADVPLVFGRRGEWRWNSERKKDGTRGQWDWMITCVNNEDLFLAHLVRVPGSWCPKYQPLMGYNDQNPENNFLLLKDWLRNCRRNHTECREIKKTSMDIDTDFLPTRLLDVRAFGTGSGSSSSDLGDDVRLVCLNSSMGSELNVNKKLPPAYFTLSHCWGPPEKRPATTTKANLAQRMERISFSELPRTFRDAIKITRKLGHRYLWIDSLCIIQDDEQDWAYEAALMAKIYSYASCMLSALSSNDSSEGLRLEPLDEDRSYMDLVTTSHASPAGGSGTIKSNMDELSFWCRIIIRLEHWGTLYNSGSVYRKTTSPLCLRAWTLQERSLSRRIIHFAKDQVLWECAELGATAQQPWHYPIYSAWDPELLFKKWAGLKESLERLSLVQGHDGKLVPSAAAVNSLLLAYRGECSWWGMVDDYSDRLITKDTDRLPALSGIAQFYQQNYFAGQRYVAGLWSARLQKELLWDVDSNLETKRPAEYVAPSWSWASIVGRVKFNQPDLDWRFKSQVEMWKLTGADKRDPADDAKNKELDREEEVRRVICKEWKVEEINLVPKYDDPYGALKGGSLVIGGARLVEVELFTETMDVPAPDFILGYDRYYGGLKINDRWVARRDLDIQGEVEGGCILWCWAMEEYPPYHGRPVIEGLILREERVGDDGDVCVYSRVGKFRNMAVALFAGVEPRRIKLI</sequence>
<name>R4H5A3_9PEZI</name>